<comment type="caution">
    <text evidence="1">The sequence shown here is derived from an EMBL/GenBank/DDBJ whole genome shotgun (WGS) entry which is preliminary data.</text>
</comment>
<dbReference type="EMBL" id="LQZG01000003">
    <property type="protein sequence ID" value="OAB86905.1"/>
    <property type="molecule type" value="Genomic_DNA"/>
</dbReference>
<dbReference type="STRING" id="262209.AWH69_10870"/>
<evidence type="ECO:0000313" key="1">
    <source>
        <dbReference type="EMBL" id="OAB86905.1"/>
    </source>
</evidence>
<keyword evidence="2" id="KW-1185">Reference proteome</keyword>
<protein>
    <recommendedName>
        <fullName evidence="3">SRPBCC family protein</fullName>
    </recommendedName>
</protein>
<dbReference type="InterPro" id="IPR023393">
    <property type="entry name" value="START-like_dom_sf"/>
</dbReference>
<dbReference type="Proteomes" id="UP000076976">
    <property type="component" value="Unassembled WGS sequence"/>
</dbReference>
<gene>
    <name evidence="1" type="ORF">AWH69_10870</name>
</gene>
<sequence>MVTRISATGPAPASTAWSRYVTREAWPTWAPHIRRVRPEGEIRPGDRGVVLGPLVSFVPYTILERDDALRRWSWWVGVGPVGVRLDHGVDEGPEGTTAWADVHLPAPVVAIYRPLAGSALRRLVGG</sequence>
<evidence type="ECO:0000313" key="2">
    <source>
        <dbReference type="Proteomes" id="UP000076976"/>
    </source>
</evidence>
<reference evidence="1 2" key="1">
    <citation type="submission" date="2016-01" db="EMBL/GenBank/DDBJ databases">
        <title>Janibacter melonis strain CD11_4 genome sequencing and assembly.</title>
        <authorList>
            <person name="Nair G.R."/>
            <person name="Kaur G."/>
            <person name="Chander A.M."/>
            <person name="Mayilraj S."/>
        </authorList>
    </citation>
    <scope>NUCLEOTIDE SEQUENCE [LARGE SCALE GENOMIC DNA]</scope>
    <source>
        <strain evidence="1 2">CD11-4</strain>
    </source>
</reference>
<evidence type="ECO:0008006" key="3">
    <source>
        <dbReference type="Google" id="ProtNLM"/>
    </source>
</evidence>
<name>A0A176QB37_9MICO</name>
<dbReference type="AlphaFoldDB" id="A0A176QB37"/>
<organism evidence="1 2">
    <name type="scientific">Janibacter melonis</name>
    <dbReference type="NCBI Taxonomy" id="262209"/>
    <lineage>
        <taxon>Bacteria</taxon>
        <taxon>Bacillati</taxon>
        <taxon>Actinomycetota</taxon>
        <taxon>Actinomycetes</taxon>
        <taxon>Micrococcales</taxon>
        <taxon>Intrasporangiaceae</taxon>
        <taxon>Janibacter</taxon>
    </lineage>
</organism>
<dbReference type="Gene3D" id="3.30.530.20">
    <property type="match status" value="1"/>
</dbReference>
<proteinExistence type="predicted"/>
<accession>A0A176QB37</accession>
<dbReference type="SUPFAM" id="SSF55961">
    <property type="entry name" value="Bet v1-like"/>
    <property type="match status" value="1"/>
</dbReference>